<dbReference type="Gene3D" id="1.25.40.10">
    <property type="entry name" value="Tetratricopeptide repeat domain"/>
    <property type="match status" value="4"/>
</dbReference>
<protein>
    <recommendedName>
        <fullName evidence="8">Pentatricopeptide repeat-containing protein</fullName>
    </recommendedName>
</protein>
<evidence type="ECO:0000313" key="6">
    <source>
        <dbReference type="EMBL" id="KAJ3688183.1"/>
    </source>
</evidence>
<dbReference type="InterPro" id="IPR002885">
    <property type="entry name" value="PPR_rpt"/>
</dbReference>
<dbReference type="EMBL" id="JAMRDG010000002">
    <property type="protein sequence ID" value="KAJ3688183.1"/>
    <property type="molecule type" value="Genomic_DNA"/>
</dbReference>
<feature type="repeat" description="PPR" evidence="4">
    <location>
        <begin position="684"/>
        <end position="718"/>
    </location>
</feature>
<dbReference type="InterPro" id="IPR011990">
    <property type="entry name" value="TPR-like_helical_dom_sf"/>
</dbReference>
<feature type="repeat" description="PPR" evidence="4">
    <location>
        <begin position="719"/>
        <end position="753"/>
    </location>
</feature>
<dbReference type="Pfam" id="PF01535">
    <property type="entry name" value="PPR"/>
    <property type="match status" value="3"/>
</dbReference>
<accession>A0AAD5Z7A5</accession>
<name>A0AAD5Z7A5_9POAL</name>
<evidence type="ECO:0000256" key="3">
    <source>
        <dbReference type="ARBA" id="ARBA00022946"/>
    </source>
</evidence>
<feature type="repeat" description="PPR" evidence="4">
    <location>
        <begin position="614"/>
        <end position="648"/>
    </location>
</feature>
<dbReference type="PANTHER" id="PTHR47941">
    <property type="entry name" value="PENTATRICOPEPTIDE REPEAT-CONTAINING PROTEIN 3, MITOCHONDRIAL"/>
    <property type="match status" value="1"/>
</dbReference>
<proteinExistence type="inferred from homology"/>
<feature type="region of interest" description="Disordered" evidence="5">
    <location>
        <begin position="370"/>
        <end position="406"/>
    </location>
</feature>
<feature type="repeat" description="PPR" evidence="4">
    <location>
        <begin position="788"/>
        <end position="822"/>
    </location>
</feature>
<evidence type="ECO:0000256" key="4">
    <source>
        <dbReference type="PROSITE-ProRule" id="PRU00708"/>
    </source>
</evidence>
<evidence type="ECO:0000256" key="1">
    <source>
        <dbReference type="ARBA" id="ARBA00007626"/>
    </source>
</evidence>
<reference evidence="6 7" key="1">
    <citation type="journal article" date="2022" name="Cell">
        <title>Repeat-based holocentromeres influence genome architecture and karyotype evolution.</title>
        <authorList>
            <person name="Hofstatter P.G."/>
            <person name="Thangavel G."/>
            <person name="Lux T."/>
            <person name="Neumann P."/>
            <person name="Vondrak T."/>
            <person name="Novak P."/>
            <person name="Zhang M."/>
            <person name="Costa L."/>
            <person name="Castellani M."/>
            <person name="Scott A."/>
            <person name="Toegelov H."/>
            <person name="Fuchs J."/>
            <person name="Mata-Sucre Y."/>
            <person name="Dias Y."/>
            <person name="Vanzela A.L.L."/>
            <person name="Huettel B."/>
            <person name="Almeida C.C.S."/>
            <person name="Simkova H."/>
            <person name="Souza G."/>
            <person name="Pedrosa-Harand A."/>
            <person name="Macas J."/>
            <person name="Mayer K.F.X."/>
            <person name="Houben A."/>
            <person name="Marques A."/>
        </authorList>
    </citation>
    <scope>NUCLEOTIDE SEQUENCE [LARGE SCALE GENOMIC DNA]</scope>
    <source>
        <strain evidence="6">RhyTen1mFocal</strain>
    </source>
</reference>
<evidence type="ECO:0008006" key="8">
    <source>
        <dbReference type="Google" id="ProtNLM"/>
    </source>
</evidence>
<sequence length="883" mass="99202">MPPRRRTSPGSRRSTRLRIDPQASTSAVPEPTDVVSSGVADAGASTSADPSSSPPPSPPPPGADRLLHLQPDQLRGPNKWHPLVHKPMMARTPQVDQHLTTLGLIHVVQLDLTTLAALYRGLDTAAINNSTKIGAPWLLLQVDPSLFVVRIPCIHYWMVMWHYADRVMHQFMLYQTVPPPRPEAWQRTSQLMGYMFTTYRNRDWRGVFQTEVDMWGDMAQARVREERPWSDAIEATYLRWLRVHGAEIRSHGELMPVKQRLRPLYYSLSTPHGTLSISPNPSPPSPIRRCSQPPQGLLVSIPFLQGPRRRGEELGLRGSSLPLPHSINHSHNRRHCCYLFQAPSLLPRPFPLSPPLQALLLHLNISSHSLSSGSDRSEPEDCAFGSIDPEPGGDNSGSDLGSEPDLVSNKAEVERVCKVIEELGSANGNVDLGLTECGIGLTRSLVVGVIDRFRHSHKLAYRFFRWAGSMPGFAHDKVTYNKMLDVLARNRQFDTLVDLLEEMGNLQLLSMESFELAICSFASSQESKRCLWVFQLVKRFGFDAGLETFNCLLGKLAEEKLGKEAQKLFDKMSGQYTPNLKTYTLLLAGWCKVKNLVEAGRVWNEMVDHGFKPDIVAHNIMLEGLVHGQRRPEALKLFDLMKAKGPTPNAETYTIIIDALCKGRKMDLALMVFEEMQVTGCDPNAATYTCLLTGFGNAGRIDQALSLLKEMEKKDLLTDPCTYNALIKLLTSRGLSEEADGVYKSMVQRGFKPTTNTYNMIMKSCFSKNHEMGCHFWEQMRNKGICPNENSYTIFIGGHIQHGHVDMAEKYVLEMVNKGMKAPQIDYNKFVADFSRAGKPNKLEEMVQKMRSDGKFEAADWLYRRARRVRISRSAKSTTKPPA</sequence>
<dbReference type="Pfam" id="PF13041">
    <property type="entry name" value="PPR_2"/>
    <property type="match status" value="3"/>
</dbReference>
<dbReference type="Proteomes" id="UP001210211">
    <property type="component" value="Unassembled WGS sequence"/>
</dbReference>
<keyword evidence="2" id="KW-0677">Repeat</keyword>
<dbReference type="NCBIfam" id="TIGR00756">
    <property type="entry name" value="PPR"/>
    <property type="match status" value="8"/>
</dbReference>
<evidence type="ECO:0000313" key="7">
    <source>
        <dbReference type="Proteomes" id="UP001210211"/>
    </source>
</evidence>
<feature type="region of interest" description="Disordered" evidence="5">
    <location>
        <begin position="1"/>
        <end position="69"/>
    </location>
</feature>
<comment type="similarity">
    <text evidence="1">Belongs to the PPR family. P subfamily.</text>
</comment>
<evidence type="ECO:0000256" key="2">
    <source>
        <dbReference type="ARBA" id="ARBA00022737"/>
    </source>
</evidence>
<evidence type="ECO:0000256" key="5">
    <source>
        <dbReference type="SAM" id="MobiDB-lite"/>
    </source>
</evidence>
<gene>
    <name evidence="6" type="ORF">LUZ61_017347</name>
</gene>
<keyword evidence="7" id="KW-1185">Reference proteome</keyword>
<feature type="repeat" description="PPR" evidence="4">
    <location>
        <begin position="476"/>
        <end position="510"/>
    </location>
</feature>
<feature type="compositionally biased region" description="Low complexity" evidence="5">
    <location>
        <begin position="40"/>
        <end position="51"/>
    </location>
</feature>
<comment type="caution">
    <text evidence="6">The sequence shown here is derived from an EMBL/GenBank/DDBJ whole genome shotgun (WGS) entry which is preliminary data.</text>
</comment>
<keyword evidence="3" id="KW-0809">Transit peptide</keyword>
<dbReference type="AlphaFoldDB" id="A0AAD5Z7A5"/>
<dbReference type="PROSITE" id="PS51375">
    <property type="entry name" value="PPR"/>
    <property type="match status" value="7"/>
</dbReference>
<feature type="repeat" description="PPR" evidence="4">
    <location>
        <begin position="579"/>
        <end position="613"/>
    </location>
</feature>
<organism evidence="6 7">
    <name type="scientific">Rhynchospora tenuis</name>
    <dbReference type="NCBI Taxonomy" id="198213"/>
    <lineage>
        <taxon>Eukaryota</taxon>
        <taxon>Viridiplantae</taxon>
        <taxon>Streptophyta</taxon>
        <taxon>Embryophyta</taxon>
        <taxon>Tracheophyta</taxon>
        <taxon>Spermatophyta</taxon>
        <taxon>Magnoliopsida</taxon>
        <taxon>Liliopsida</taxon>
        <taxon>Poales</taxon>
        <taxon>Cyperaceae</taxon>
        <taxon>Cyperoideae</taxon>
        <taxon>Rhynchosporeae</taxon>
        <taxon>Rhynchospora</taxon>
    </lineage>
</organism>
<feature type="compositionally biased region" description="Pro residues" evidence="5">
    <location>
        <begin position="52"/>
        <end position="62"/>
    </location>
</feature>
<feature type="repeat" description="PPR" evidence="4">
    <location>
        <begin position="649"/>
        <end position="683"/>
    </location>
</feature>